<organism evidence="9 10">
    <name type="scientific">Celeribacter neptunius</name>
    <dbReference type="NCBI Taxonomy" id="588602"/>
    <lineage>
        <taxon>Bacteria</taxon>
        <taxon>Pseudomonadati</taxon>
        <taxon>Pseudomonadota</taxon>
        <taxon>Alphaproteobacteria</taxon>
        <taxon>Rhodobacterales</taxon>
        <taxon>Roseobacteraceae</taxon>
        <taxon>Celeribacter</taxon>
    </lineage>
</organism>
<feature type="transmembrane region" description="Helical" evidence="7">
    <location>
        <begin position="189"/>
        <end position="215"/>
    </location>
</feature>
<dbReference type="Pfam" id="PF00528">
    <property type="entry name" value="BPD_transp_1"/>
    <property type="match status" value="1"/>
</dbReference>
<keyword evidence="5 7" id="KW-1133">Transmembrane helix</keyword>
<evidence type="ECO:0000256" key="6">
    <source>
        <dbReference type="ARBA" id="ARBA00023136"/>
    </source>
</evidence>
<proteinExistence type="inferred from homology"/>
<feature type="transmembrane region" description="Helical" evidence="7">
    <location>
        <begin position="60"/>
        <end position="91"/>
    </location>
</feature>
<dbReference type="InterPro" id="IPR035906">
    <property type="entry name" value="MetI-like_sf"/>
</dbReference>
<comment type="subcellular location">
    <subcellularLocation>
        <location evidence="1 7">Cell membrane</location>
        <topology evidence="1 7">Multi-pass membrane protein</topology>
    </subcellularLocation>
</comment>
<dbReference type="GO" id="GO:0055085">
    <property type="term" value="P:transmembrane transport"/>
    <property type="evidence" value="ECO:0007669"/>
    <property type="project" value="InterPro"/>
</dbReference>
<dbReference type="PANTHER" id="PTHR43386:SF25">
    <property type="entry name" value="PEPTIDE ABC TRANSPORTER PERMEASE PROTEIN"/>
    <property type="match status" value="1"/>
</dbReference>
<dbReference type="InterPro" id="IPR050366">
    <property type="entry name" value="BP-dependent_transpt_permease"/>
</dbReference>
<evidence type="ECO:0000256" key="2">
    <source>
        <dbReference type="ARBA" id="ARBA00022448"/>
    </source>
</evidence>
<evidence type="ECO:0000256" key="7">
    <source>
        <dbReference type="RuleBase" id="RU363032"/>
    </source>
</evidence>
<feature type="domain" description="ABC transmembrane type-1" evidence="8">
    <location>
        <begin position="68"/>
        <end position="257"/>
    </location>
</feature>
<evidence type="ECO:0000256" key="4">
    <source>
        <dbReference type="ARBA" id="ARBA00022692"/>
    </source>
</evidence>
<dbReference type="OrthoDB" id="9766870at2"/>
<reference evidence="10" key="1">
    <citation type="submission" date="2016-10" db="EMBL/GenBank/DDBJ databases">
        <authorList>
            <person name="Varghese N."/>
            <person name="Submissions S."/>
        </authorList>
    </citation>
    <scope>NUCLEOTIDE SEQUENCE [LARGE SCALE GENOMIC DNA]</scope>
    <source>
        <strain evidence="10">DSM 26471</strain>
    </source>
</reference>
<gene>
    <name evidence="9" type="ORF">SAMN04487991_2667</name>
</gene>
<keyword evidence="10" id="KW-1185">Reference proteome</keyword>
<protein>
    <submittedName>
        <fullName evidence="9">Peptide/nickel transport system permease protein</fullName>
    </submittedName>
</protein>
<keyword evidence="2 7" id="KW-0813">Transport</keyword>
<evidence type="ECO:0000256" key="3">
    <source>
        <dbReference type="ARBA" id="ARBA00022475"/>
    </source>
</evidence>
<dbReference type="PANTHER" id="PTHR43386">
    <property type="entry name" value="OLIGOPEPTIDE TRANSPORT SYSTEM PERMEASE PROTEIN APPC"/>
    <property type="match status" value="1"/>
</dbReference>
<dbReference type="InterPro" id="IPR000515">
    <property type="entry name" value="MetI-like"/>
</dbReference>
<dbReference type="GO" id="GO:0005886">
    <property type="term" value="C:plasma membrane"/>
    <property type="evidence" value="ECO:0007669"/>
    <property type="project" value="UniProtKB-SubCell"/>
</dbReference>
<dbReference type="CDD" id="cd06261">
    <property type="entry name" value="TM_PBP2"/>
    <property type="match status" value="1"/>
</dbReference>
<evidence type="ECO:0000313" key="10">
    <source>
        <dbReference type="Proteomes" id="UP000199630"/>
    </source>
</evidence>
<dbReference type="STRING" id="588602.SAMN04487991_2667"/>
<keyword evidence="6 7" id="KW-0472">Membrane</keyword>
<dbReference type="RefSeq" id="WP_090061200.1">
    <property type="nucleotide sequence ID" value="NZ_FORH01000005.1"/>
</dbReference>
<comment type="similarity">
    <text evidence="7">Belongs to the binding-protein-dependent transport system permease family.</text>
</comment>
<dbReference type="PROSITE" id="PS50928">
    <property type="entry name" value="ABC_TM1"/>
    <property type="match status" value="1"/>
</dbReference>
<evidence type="ECO:0000256" key="5">
    <source>
        <dbReference type="ARBA" id="ARBA00022989"/>
    </source>
</evidence>
<dbReference type="Proteomes" id="UP000199630">
    <property type="component" value="Unassembled WGS sequence"/>
</dbReference>
<name>A0A1I3TBX6_9RHOB</name>
<feature type="transmembrane region" description="Helical" evidence="7">
    <location>
        <begin position="235"/>
        <end position="257"/>
    </location>
</feature>
<dbReference type="Gene3D" id="1.10.3720.10">
    <property type="entry name" value="MetI-like"/>
    <property type="match status" value="1"/>
</dbReference>
<feature type="transmembrane region" description="Helical" evidence="7">
    <location>
        <begin position="103"/>
        <end position="125"/>
    </location>
</feature>
<dbReference type="SUPFAM" id="SSF161098">
    <property type="entry name" value="MetI-like"/>
    <property type="match status" value="1"/>
</dbReference>
<keyword evidence="3" id="KW-1003">Cell membrane</keyword>
<evidence type="ECO:0000313" key="9">
    <source>
        <dbReference type="EMBL" id="SFJ68624.1"/>
    </source>
</evidence>
<dbReference type="EMBL" id="FORH01000005">
    <property type="protein sequence ID" value="SFJ68624.1"/>
    <property type="molecule type" value="Genomic_DNA"/>
</dbReference>
<dbReference type="AlphaFoldDB" id="A0A1I3TBX6"/>
<keyword evidence="4 7" id="KW-0812">Transmembrane</keyword>
<accession>A0A1I3TBX6</accession>
<evidence type="ECO:0000259" key="8">
    <source>
        <dbReference type="PROSITE" id="PS50928"/>
    </source>
</evidence>
<sequence>MKRFPISLILGGLITGALIGAALLSRVWTPADPTAMNILNRLKGPGEAGLLGADQIGRDVFSIIMAGAWTSLGIAMTATLLGGAIGTLIGVSAAAKGGVFERLAMAINGVLFSFPPILSAILLGALMGPGALTSITAIGVFMIPVFARVSRGAALQIWSRDFVQAARMAGKGPALITLQHILPNISAQIIVQLAIQTGLGILSEAGLSFLGMGVAPPTPSWGRMLADAQTFLSSAPHLVLAPGLAIALAVLGLNLLGDGLRDLTDPRRRQAS</sequence>
<feature type="transmembrane region" description="Helical" evidence="7">
    <location>
        <begin position="131"/>
        <end position="150"/>
    </location>
</feature>
<evidence type="ECO:0000256" key="1">
    <source>
        <dbReference type="ARBA" id="ARBA00004651"/>
    </source>
</evidence>